<dbReference type="OrthoDB" id="43754at2157"/>
<dbReference type="Pfam" id="PF00583">
    <property type="entry name" value="Acetyltransf_1"/>
    <property type="match status" value="1"/>
</dbReference>
<organism evidence="4 5">
    <name type="scientific">Methanothermobacter thermautotrophicus</name>
    <name type="common">Methanobacterium thermoformicicum</name>
    <dbReference type="NCBI Taxonomy" id="145262"/>
    <lineage>
        <taxon>Archaea</taxon>
        <taxon>Methanobacteriati</taxon>
        <taxon>Methanobacteriota</taxon>
        <taxon>Methanomada group</taxon>
        <taxon>Methanobacteria</taxon>
        <taxon>Methanobacteriales</taxon>
        <taxon>Methanobacteriaceae</taxon>
        <taxon>Methanothermobacter</taxon>
    </lineage>
</organism>
<evidence type="ECO:0000259" key="3">
    <source>
        <dbReference type="PROSITE" id="PS51186"/>
    </source>
</evidence>
<dbReference type="SUPFAM" id="SSF55729">
    <property type="entry name" value="Acyl-CoA N-acyltransferases (Nat)"/>
    <property type="match status" value="1"/>
</dbReference>
<keyword evidence="2" id="KW-0012">Acyltransferase</keyword>
<dbReference type="PIRSF" id="PIRSF037663">
    <property type="entry name" value="Acetyltransf_GNAT_prd"/>
    <property type="match status" value="1"/>
</dbReference>
<gene>
    <name evidence="4" type="ORF">DNK57_07215</name>
</gene>
<keyword evidence="1 4" id="KW-0808">Transferase</keyword>
<dbReference type="Gene3D" id="3.40.630.30">
    <property type="match status" value="1"/>
</dbReference>
<feature type="domain" description="N-acetyltransferase" evidence="3">
    <location>
        <begin position="5"/>
        <end position="149"/>
    </location>
</feature>
<protein>
    <submittedName>
        <fullName evidence="4">GNAT family N-acetyltransferase</fullName>
    </submittedName>
</protein>
<evidence type="ECO:0000256" key="1">
    <source>
        <dbReference type="ARBA" id="ARBA00022679"/>
    </source>
</evidence>
<proteinExistence type="predicted"/>
<dbReference type="CDD" id="cd04301">
    <property type="entry name" value="NAT_SF"/>
    <property type="match status" value="1"/>
</dbReference>
<accession>A0A842YMG9</accession>
<dbReference type="Proteomes" id="UP000646659">
    <property type="component" value="Unassembled WGS sequence"/>
</dbReference>
<dbReference type="GO" id="GO:0016747">
    <property type="term" value="F:acyltransferase activity, transferring groups other than amino-acyl groups"/>
    <property type="evidence" value="ECO:0007669"/>
    <property type="project" value="InterPro"/>
</dbReference>
<dbReference type="InterPro" id="IPR016181">
    <property type="entry name" value="Acyl_CoA_acyltransferase"/>
</dbReference>
<reference evidence="4" key="1">
    <citation type="submission" date="2018-06" db="EMBL/GenBank/DDBJ databases">
        <title>Draft genome sequence of Methanothermobacter thermautotrophicus Strain WHS, a thermophilic, hydrogenotrophic methanogen isolated from Washburn Hot Springs in Yellowstone National Park, USA.</title>
        <authorList>
            <person name="Mckay L.J."/>
            <person name="Klingelsmith K."/>
            <person name="Inskeep W.P."/>
            <person name="Fields M.W."/>
        </authorList>
    </citation>
    <scope>NUCLEOTIDE SEQUENCE</scope>
    <source>
        <strain evidence="4">WHS</strain>
    </source>
</reference>
<dbReference type="AlphaFoldDB" id="A0A842YMG9"/>
<evidence type="ECO:0000313" key="5">
    <source>
        <dbReference type="Proteomes" id="UP000646659"/>
    </source>
</evidence>
<dbReference type="PANTHER" id="PTHR43072">
    <property type="entry name" value="N-ACETYLTRANSFERASE"/>
    <property type="match status" value="1"/>
</dbReference>
<sequence length="170" mass="19249">MVIHVMVRNVREEDFLAIAELAYECPPMVTERNSIYHIFTRFFSTTSFVAEDGDEIMGFLLGFISQDNPSEAYIHLLCVSPSLRGRGTARRLLESFTVTVRGMGAREIYLITKPSNHRAIRFYLKNGFRPVEEGKTVDAGPVVALADYNGPGEDMVVFRKSIHGQKNFLR</sequence>
<comment type="caution">
    <text evidence="4">The sequence shown here is derived from an EMBL/GenBank/DDBJ whole genome shotgun (WGS) entry which is preliminary data.</text>
</comment>
<dbReference type="PROSITE" id="PS51186">
    <property type="entry name" value="GNAT"/>
    <property type="match status" value="1"/>
</dbReference>
<dbReference type="PANTHER" id="PTHR43072:SF23">
    <property type="entry name" value="UPF0039 PROTEIN C11D3.02C"/>
    <property type="match status" value="1"/>
</dbReference>
<dbReference type="EMBL" id="QKOF01000006">
    <property type="protein sequence ID" value="MBE2900576.1"/>
    <property type="molecule type" value="Genomic_DNA"/>
</dbReference>
<dbReference type="InterPro" id="IPR000182">
    <property type="entry name" value="GNAT_dom"/>
</dbReference>
<evidence type="ECO:0000256" key="2">
    <source>
        <dbReference type="ARBA" id="ARBA00023315"/>
    </source>
</evidence>
<dbReference type="InterPro" id="IPR017255">
    <property type="entry name" value="AcTrfase_GNAT_prd"/>
</dbReference>
<evidence type="ECO:0000313" key="4">
    <source>
        <dbReference type="EMBL" id="MBE2900576.1"/>
    </source>
</evidence>
<name>A0A842YMG9_METTF</name>